<keyword evidence="8" id="KW-0143">Chaperone</keyword>
<dbReference type="InterPro" id="IPR018323">
    <property type="entry name" value="OM_lipoprot_carrier_LolA_Pbac"/>
</dbReference>
<dbReference type="NCBIfam" id="TIGR00547">
    <property type="entry name" value="lolA"/>
    <property type="match status" value="1"/>
</dbReference>
<evidence type="ECO:0000256" key="2">
    <source>
        <dbReference type="ARBA" id="ARBA00007615"/>
    </source>
</evidence>
<accession>A0A3B0XF37</accession>
<dbReference type="GO" id="GO:0044874">
    <property type="term" value="P:lipoprotein localization to outer membrane"/>
    <property type="evidence" value="ECO:0007669"/>
    <property type="project" value="TreeGrafter"/>
</dbReference>
<dbReference type="GO" id="GO:0030288">
    <property type="term" value="C:outer membrane-bounded periplasmic space"/>
    <property type="evidence" value="ECO:0007669"/>
    <property type="project" value="TreeGrafter"/>
</dbReference>
<reference evidence="9" key="1">
    <citation type="submission" date="2018-06" db="EMBL/GenBank/DDBJ databases">
        <authorList>
            <person name="Zhirakovskaya E."/>
        </authorList>
    </citation>
    <scope>NUCLEOTIDE SEQUENCE</scope>
</reference>
<protein>
    <recommendedName>
        <fullName evidence="4">Outer-membrane lipoprotein carrier protein</fullName>
    </recommendedName>
</protein>
<name>A0A3B0XF37_9ZZZZ</name>
<dbReference type="CDD" id="cd16325">
    <property type="entry name" value="LolA"/>
    <property type="match status" value="1"/>
</dbReference>
<sequence>MLKILFSVSLLLSSFVLNAEVIATQVKLEQILNDTKSLSAKFQQKLMDKYGYLMQQSAGSLSMQRPGKFRWDYVLPYPQNIISNGKKIWMYDSELEQVNVRPYSQVLASSPVNLLDKNQKLNIEFFVRAMPEKEGQEWLKLIPKNKESDFKEMYVGMKNNHIKTMRFVDNFEQKTEIKFEQIVANPKFDFNYFEFVPPQGTDVIGDF</sequence>
<evidence type="ECO:0000256" key="7">
    <source>
        <dbReference type="ARBA" id="ARBA00022927"/>
    </source>
</evidence>
<evidence type="ECO:0000256" key="5">
    <source>
        <dbReference type="ARBA" id="ARBA00022448"/>
    </source>
</evidence>
<evidence type="ECO:0000256" key="6">
    <source>
        <dbReference type="ARBA" id="ARBA00022764"/>
    </source>
</evidence>
<dbReference type="InterPro" id="IPR004564">
    <property type="entry name" value="OM_lipoprot_carrier_LolA-like"/>
</dbReference>
<comment type="subunit">
    <text evidence="3">Monomer.</text>
</comment>
<dbReference type="Pfam" id="PF03548">
    <property type="entry name" value="LolA"/>
    <property type="match status" value="1"/>
</dbReference>
<keyword evidence="7" id="KW-0653">Protein transport</keyword>
<comment type="subcellular location">
    <subcellularLocation>
        <location evidence="1">Periplasm</location>
    </subcellularLocation>
</comment>
<evidence type="ECO:0000256" key="4">
    <source>
        <dbReference type="ARBA" id="ARBA00014035"/>
    </source>
</evidence>
<gene>
    <name evidence="9" type="ORF">MNBD_GAMMA08-77</name>
</gene>
<dbReference type="PANTHER" id="PTHR35869:SF1">
    <property type="entry name" value="OUTER-MEMBRANE LIPOPROTEIN CARRIER PROTEIN"/>
    <property type="match status" value="1"/>
</dbReference>
<dbReference type="GO" id="GO:0042953">
    <property type="term" value="P:lipoprotein transport"/>
    <property type="evidence" value="ECO:0007669"/>
    <property type="project" value="InterPro"/>
</dbReference>
<comment type="similarity">
    <text evidence="2">Belongs to the LolA family.</text>
</comment>
<dbReference type="HAMAP" id="MF_00240">
    <property type="entry name" value="LolA"/>
    <property type="match status" value="1"/>
</dbReference>
<dbReference type="AlphaFoldDB" id="A0A3B0XF37"/>
<keyword evidence="6" id="KW-0574">Periplasm</keyword>
<dbReference type="EMBL" id="UOFH01000193">
    <property type="protein sequence ID" value="VAW61717.1"/>
    <property type="molecule type" value="Genomic_DNA"/>
</dbReference>
<organism evidence="9">
    <name type="scientific">hydrothermal vent metagenome</name>
    <dbReference type="NCBI Taxonomy" id="652676"/>
    <lineage>
        <taxon>unclassified sequences</taxon>
        <taxon>metagenomes</taxon>
        <taxon>ecological metagenomes</taxon>
    </lineage>
</organism>
<evidence type="ECO:0000256" key="1">
    <source>
        <dbReference type="ARBA" id="ARBA00004418"/>
    </source>
</evidence>
<keyword evidence="5" id="KW-0813">Transport</keyword>
<evidence type="ECO:0000313" key="9">
    <source>
        <dbReference type="EMBL" id="VAW61717.1"/>
    </source>
</evidence>
<evidence type="ECO:0000256" key="3">
    <source>
        <dbReference type="ARBA" id="ARBA00011245"/>
    </source>
</evidence>
<dbReference type="Gene3D" id="2.50.20.10">
    <property type="entry name" value="Lipoprotein localisation LolA/LolB/LppX"/>
    <property type="match status" value="1"/>
</dbReference>
<dbReference type="PANTHER" id="PTHR35869">
    <property type="entry name" value="OUTER-MEMBRANE LIPOPROTEIN CARRIER PROTEIN"/>
    <property type="match status" value="1"/>
</dbReference>
<dbReference type="SUPFAM" id="SSF89392">
    <property type="entry name" value="Prokaryotic lipoproteins and lipoprotein localization factors"/>
    <property type="match status" value="1"/>
</dbReference>
<dbReference type="InterPro" id="IPR029046">
    <property type="entry name" value="LolA/LolB/LppX"/>
</dbReference>
<proteinExistence type="inferred from homology"/>
<evidence type="ECO:0000256" key="8">
    <source>
        <dbReference type="ARBA" id="ARBA00023186"/>
    </source>
</evidence>